<evidence type="ECO:0000313" key="8">
    <source>
        <dbReference type="Proteomes" id="UP000199820"/>
    </source>
</evidence>
<keyword evidence="8" id="KW-1185">Reference proteome</keyword>
<dbReference type="AlphaFoldDB" id="A0A1I0C9E4"/>
<dbReference type="OrthoDB" id="8609648at2"/>
<feature type="transmembrane region" description="Helical" evidence="6">
    <location>
        <begin position="131"/>
        <end position="150"/>
    </location>
</feature>
<evidence type="ECO:0000256" key="5">
    <source>
        <dbReference type="ARBA" id="ARBA00023136"/>
    </source>
</evidence>
<dbReference type="PANTHER" id="PTHR30250">
    <property type="entry name" value="PST FAMILY PREDICTED COLANIC ACID TRANSPORTER"/>
    <property type="match status" value="1"/>
</dbReference>
<dbReference type="PANTHER" id="PTHR30250:SF26">
    <property type="entry name" value="PSMA PROTEIN"/>
    <property type="match status" value="1"/>
</dbReference>
<keyword evidence="3 6" id="KW-0812">Transmembrane</keyword>
<feature type="transmembrane region" description="Helical" evidence="6">
    <location>
        <begin position="475"/>
        <end position="495"/>
    </location>
</feature>
<gene>
    <name evidence="7" type="ORF">SAMN04487771_100675</name>
</gene>
<proteinExistence type="predicted"/>
<feature type="transmembrane region" description="Helical" evidence="6">
    <location>
        <begin position="403"/>
        <end position="422"/>
    </location>
</feature>
<accession>A0A1I0C9E4</accession>
<feature type="transmembrane region" description="Helical" evidence="6">
    <location>
        <begin position="162"/>
        <end position="185"/>
    </location>
</feature>
<feature type="transmembrane region" description="Helical" evidence="6">
    <location>
        <begin position="96"/>
        <end position="119"/>
    </location>
</feature>
<dbReference type="RefSeq" id="WP_143050799.1">
    <property type="nucleotide sequence ID" value="NZ_FOIL01000006.1"/>
</dbReference>
<reference evidence="7 8" key="1">
    <citation type="submission" date="2016-10" db="EMBL/GenBank/DDBJ databases">
        <authorList>
            <person name="de Groot N.N."/>
        </authorList>
    </citation>
    <scope>NUCLEOTIDE SEQUENCE [LARGE SCALE GENOMIC DNA]</scope>
    <source>
        <strain evidence="7 8">KH1P1</strain>
    </source>
</reference>
<evidence type="ECO:0000256" key="4">
    <source>
        <dbReference type="ARBA" id="ARBA00022989"/>
    </source>
</evidence>
<feature type="transmembrane region" description="Helical" evidence="6">
    <location>
        <begin position="442"/>
        <end position="466"/>
    </location>
</feature>
<keyword evidence="5 6" id="KW-0472">Membrane</keyword>
<evidence type="ECO:0000256" key="2">
    <source>
        <dbReference type="ARBA" id="ARBA00022475"/>
    </source>
</evidence>
<dbReference type="InterPro" id="IPR050833">
    <property type="entry name" value="Poly_Biosynth_Transport"/>
</dbReference>
<dbReference type="GO" id="GO:0005886">
    <property type="term" value="C:plasma membrane"/>
    <property type="evidence" value="ECO:0007669"/>
    <property type="project" value="UniProtKB-SubCell"/>
</dbReference>
<organism evidence="7 8">
    <name type="scientific">[Clostridium] aminophilum</name>
    <dbReference type="NCBI Taxonomy" id="1526"/>
    <lineage>
        <taxon>Bacteria</taxon>
        <taxon>Bacillati</taxon>
        <taxon>Bacillota</taxon>
        <taxon>Clostridia</taxon>
        <taxon>Lachnospirales</taxon>
        <taxon>Lachnospiraceae</taxon>
    </lineage>
</organism>
<keyword evidence="4 6" id="KW-1133">Transmembrane helix</keyword>
<feature type="transmembrane region" description="Helical" evidence="6">
    <location>
        <begin position="191"/>
        <end position="211"/>
    </location>
</feature>
<feature type="transmembrane region" description="Helical" evidence="6">
    <location>
        <begin position="273"/>
        <end position="295"/>
    </location>
</feature>
<evidence type="ECO:0000256" key="3">
    <source>
        <dbReference type="ARBA" id="ARBA00022692"/>
    </source>
</evidence>
<feature type="transmembrane region" description="Helical" evidence="6">
    <location>
        <begin position="315"/>
        <end position="333"/>
    </location>
</feature>
<comment type="subcellular location">
    <subcellularLocation>
        <location evidence="1">Cell membrane</location>
        <topology evidence="1">Multi-pass membrane protein</topology>
    </subcellularLocation>
</comment>
<keyword evidence="2" id="KW-1003">Cell membrane</keyword>
<protein>
    <submittedName>
        <fullName evidence="7">Membrane protein involved in the export of O-antigen and teichoic acid</fullName>
    </submittedName>
</protein>
<dbReference type="Proteomes" id="UP000199820">
    <property type="component" value="Unassembled WGS sequence"/>
</dbReference>
<dbReference type="EMBL" id="FOIL01000006">
    <property type="protein sequence ID" value="SET16185.1"/>
    <property type="molecule type" value="Genomic_DNA"/>
</dbReference>
<evidence type="ECO:0000313" key="7">
    <source>
        <dbReference type="EMBL" id="SET16185.1"/>
    </source>
</evidence>
<evidence type="ECO:0000256" key="1">
    <source>
        <dbReference type="ARBA" id="ARBA00004651"/>
    </source>
</evidence>
<feature type="transmembrane region" description="Helical" evidence="6">
    <location>
        <begin position="12"/>
        <end position="35"/>
    </location>
</feature>
<feature type="transmembrane region" description="Helical" evidence="6">
    <location>
        <begin position="55"/>
        <end position="75"/>
    </location>
</feature>
<evidence type="ECO:0000256" key="6">
    <source>
        <dbReference type="SAM" id="Phobius"/>
    </source>
</evidence>
<name>A0A1I0C9E4_9FIRM</name>
<sequence>MEFNHSSRKKNIAISSVINTICRVAYLLIGFVYRMWFLKILSVEYLGINGVFTNIIGLMSFADLGISAAIIYRIYEPLSREDTERVGQLMRFFKKAYHLVALVLLVFGCVIAFFLPAFIRDRAEIPGDVNIYLTFFLFLLQSVSSYFFTYRLTMFDVDQKQFINTLINTVTMAVRCLVQILLLVSFRSYQLSLLAGILVTVFSNFLTNLWVTREYPHVFSVKSDLSRAEERAIYKDTLAAICHKIGGIVIASTDNLLLAKYLGLAITGIFSNYSMILSGFSTMIAVLFGPFTAALGNVHATEDCTGRYRAYKRSLYVNFWIVGMITACMYLLINDFITLWLGAGMLLDEMTVFFLCIQFYLTGSRKVPEAYISVCGLFVRDKGRPIIEAVLNLTLSIFLLKRIGVAGVFAGTVFSCLLTTYWREQYLLYKYVFQVSSLDFWIFNLRMVFVTGITIIVGKLSTLWIFGGERSILQWILKGIWTVILFGVVNGIIFWRNEEFRYATAALRKTLRAGIGSH</sequence>